<protein>
    <recommendedName>
        <fullName evidence="5">Zinc finger PHD-type domain-containing protein</fullName>
    </recommendedName>
</protein>
<accession>A0A9P5CES2</accession>
<feature type="compositionally biased region" description="Basic and acidic residues" evidence="4">
    <location>
        <begin position="273"/>
        <end position="291"/>
    </location>
</feature>
<feature type="region of interest" description="Disordered" evidence="4">
    <location>
        <begin position="877"/>
        <end position="1023"/>
    </location>
</feature>
<feature type="compositionally biased region" description="Polar residues" evidence="4">
    <location>
        <begin position="167"/>
        <end position="180"/>
    </location>
</feature>
<feature type="compositionally biased region" description="Polar residues" evidence="4">
    <location>
        <begin position="968"/>
        <end position="979"/>
    </location>
</feature>
<dbReference type="EMBL" id="QLNT01000003">
    <property type="protein sequence ID" value="KAF3075256.1"/>
    <property type="molecule type" value="Genomic_DNA"/>
</dbReference>
<feature type="region of interest" description="Disordered" evidence="4">
    <location>
        <begin position="1341"/>
        <end position="1366"/>
    </location>
</feature>
<feature type="compositionally biased region" description="Basic residues" evidence="4">
    <location>
        <begin position="1236"/>
        <end position="1246"/>
    </location>
</feature>
<name>A0A9P5CES2_9HYPO</name>
<dbReference type="InterPro" id="IPR028938">
    <property type="entry name" value="Rsf1-like"/>
</dbReference>
<dbReference type="Proteomes" id="UP000801864">
    <property type="component" value="Unassembled WGS sequence"/>
</dbReference>
<keyword evidence="3" id="KW-0862">Zinc</keyword>
<feature type="compositionally biased region" description="Basic and acidic residues" evidence="4">
    <location>
        <begin position="181"/>
        <end position="197"/>
    </location>
</feature>
<feature type="region of interest" description="Disordered" evidence="4">
    <location>
        <begin position="1221"/>
        <end position="1264"/>
    </location>
</feature>
<feature type="compositionally biased region" description="Acidic residues" evidence="4">
    <location>
        <begin position="915"/>
        <end position="927"/>
    </location>
</feature>
<evidence type="ECO:0000256" key="4">
    <source>
        <dbReference type="SAM" id="MobiDB-lite"/>
    </source>
</evidence>
<dbReference type="GO" id="GO:0006355">
    <property type="term" value="P:regulation of DNA-templated transcription"/>
    <property type="evidence" value="ECO:0007669"/>
    <property type="project" value="InterPro"/>
</dbReference>
<evidence type="ECO:0000313" key="6">
    <source>
        <dbReference type="EMBL" id="KAF3075256.1"/>
    </source>
</evidence>
<feature type="compositionally biased region" description="Low complexity" evidence="4">
    <location>
        <begin position="1221"/>
        <end position="1234"/>
    </location>
</feature>
<feature type="region of interest" description="Disordered" evidence="4">
    <location>
        <begin position="1403"/>
        <end position="1437"/>
    </location>
</feature>
<sequence length="1639" mass="185325">MASVQSSYDNGSEPDSVRVSPSRVLPGKEPYYSNQDIAVLHAVIAAAQEKLDHAAGPKPLPAAALFSAYDEVLPQHGVDPDSDHHLSAFVFRISGEEGGGSLLDKFQSILNRIGIVLEFSDDSLTSPHGYPEHPLSPNPIDTGHWYPDDLPIKEDDDFPHMRHRAYSATSLDNDSAPSKNRAQEPKKNKLEKDDLPHVHVEAEVYPSARISTTATRHPDPYHYYPSPLFDHLPLDSRAVGAGTPDDDAKVHLLANSKRNNLAPESDELPGSIKDQDQDHQSSDRGENEKKFQTTAIPNKRNTSAKTVERNQNNGKTDGIDMPASPDYIPKDAPLALPLIQDDPLPAFHSLNETTLSRQQQEQLLTRATRAREIYLASKVFNHWADRTAGRLEREGVARRHMIRFRCFQGWSCAPSLRFPVVDQLKALTAVQKLQRAVSYQEEQLRLAASAISQSHRARIASRVYDQWCSHLISLACRRKMNKKSKQNAILAWKSSTSSNVIKSQAIRRFNKREGVITTLSKLQDHAVLNSRQFHTARQIGSLQLLFGYLTEWRDQLQVKSRSSAYCVRTSIATISRTFQNWNLLVRVQAYRWNADFISVTRALESWRRHYIQEEWRRNMTANHLKSYQMSNALHILRRSSSLEAQRSHLSSRARLFIVTTQVLPIVDSAVEMRKAQMKELIRRYLMMRYTEVSSARKKRNFYEAFDHWRAMTAQAISDNDVVILYNSKYYYGQLDLALTKWSSQAGEDLEVQLATNRHYAQAMLTTWADAAKEQERMDMESVDIWATRRQRQHLKAWSISTLQRSGQAHTATKALQRSYSEKRNRAFQYWRQSCAGADVGRSEQDLLRFTPKSELPSARRSGWRALSARRHLLMERQNKQDSAARPMETPTRWTGMPLNMSFPMSAKPLASWRELDEESATSSDTEEVGMLKSPSKPPSNTGRITLPSTTPRGPVPLHLNIKAMRGETSPQRWSNGETNSRPKPDLTQDTPRGPQSTPKPKFGRSLGDFGRSIQAPPSNPNVRSAISYKQLKSVSLHSAEQRSKAGQLRYRKSYVMEQVQRIRNMWQFANLCQWIYIFGDAASIDDSVDIECIEAECLKPNSTILNDVALALLKMVSSQRGLTHASFDDQARRQYILKSPDSNPFGNEDEPKGFADLDIFTKIRVMQQFTQWIMIRPELLREKMKEQKDTEQTTWRIEPYGWDSEDRTYYVLDDNRVYRLSEAPPSHKSASSKPTRQPRRSGKRRRISEAIDDDTTLVSNGPEADLGDSRLGGMVWECVAVTLEEVQALVNSMASSRDENEKILRRQLRDHLVPILEKQEEDRNRRKLKREKELQTLAKLANAKRSSRIAMKAEQRQQEEHAKIEQEQLREAAAIQQREEQKREKVQRELEMRLVSREQRLKKREERRLVRGESGTPASVDEGSEAAAPDGMSQQPQTQLEIGANPLSTKEKQEEEEGWVFDCSCGLYGQVDDGNHSVACERCNVWQHSKCLGISEAAADHPDFHFICASCRQKGTHDVAPKSLSPPKIEAKLGVEQTTETSAVNLEPAAVKIEPPVISVGTNAVNIKPTVVETEPAAAIHTEPVNTVTPKPAAPIHTGPVAAVTTEPAATTHNEHVDAILPGPAAINSEHRPIGTGSI</sequence>
<dbReference type="PANTHER" id="PTHR14296:SF3">
    <property type="entry name" value="DIKAR, ISOFORM F"/>
    <property type="match status" value="1"/>
</dbReference>
<evidence type="ECO:0000256" key="1">
    <source>
        <dbReference type="ARBA" id="ARBA00022723"/>
    </source>
</evidence>
<organism evidence="6 7">
    <name type="scientific">Trichoderma lentiforme</name>
    <dbReference type="NCBI Taxonomy" id="1567552"/>
    <lineage>
        <taxon>Eukaryota</taxon>
        <taxon>Fungi</taxon>
        <taxon>Dikarya</taxon>
        <taxon>Ascomycota</taxon>
        <taxon>Pezizomycotina</taxon>
        <taxon>Sordariomycetes</taxon>
        <taxon>Hypocreomycetidae</taxon>
        <taxon>Hypocreales</taxon>
        <taxon>Hypocreaceae</taxon>
        <taxon>Trichoderma</taxon>
    </lineage>
</organism>
<evidence type="ECO:0000256" key="2">
    <source>
        <dbReference type="ARBA" id="ARBA00022771"/>
    </source>
</evidence>
<dbReference type="Pfam" id="PF08457">
    <property type="entry name" value="Sfi1"/>
    <property type="match status" value="1"/>
</dbReference>
<keyword evidence="1" id="KW-0479">Metal-binding</keyword>
<feature type="region of interest" description="Disordered" evidence="4">
    <location>
        <begin position="256"/>
        <end position="325"/>
    </location>
</feature>
<dbReference type="InterPro" id="IPR013665">
    <property type="entry name" value="Sfi1_dom"/>
</dbReference>
<gene>
    <name evidence="6" type="ORF">CFAM422_001885</name>
</gene>
<feature type="compositionally biased region" description="Polar residues" evidence="4">
    <location>
        <begin position="938"/>
        <end position="951"/>
    </location>
</feature>
<dbReference type="Pfam" id="PF00628">
    <property type="entry name" value="PHD"/>
    <property type="match status" value="1"/>
</dbReference>
<feature type="region of interest" description="Disordered" evidence="4">
    <location>
        <begin position="1"/>
        <end position="23"/>
    </location>
</feature>
<dbReference type="InterPro" id="IPR011011">
    <property type="entry name" value="Znf_FYVE_PHD"/>
</dbReference>
<feature type="compositionally biased region" description="Basic and acidic residues" evidence="4">
    <location>
        <begin position="1351"/>
        <end position="1366"/>
    </location>
</feature>
<dbReference type="Gene3D" id="3.30.40.10">
    <property type="entry name" value="Zinc/RING finger domain, C3HC4 (zinc finger)"/>
    <property type="match status" value="1"/>
</dbReference>
<dbReference type="InterPro" id="IPR019787">
    <property type="entry name" value="Znf_PHD-finger"/>
</dbReference>
<dbReference type="PANTHER" id="PTHR14296">
    <property type="entry name" value="REMODELING AND SPACING FACTOR 1"/>
    <property type="match status" value="1"/>
</dbReference>
<proteinExistence type="predicted"/>
<dbReference type="InterPro" id="IPR019786">
    <property type="entry name" value="Zinc_finger_PHD-type_CS"/>
</dbReference>
<comment type="caution">
    <text evidence="6">The sequence shown here is derived from an EMBL/GenBank/DDBJ whole genome shotgun (WGS) entry which is preliminary data.</text>
</comment>
<keyword evidence="7" id="KW-1185">Reference proteome</keyword>
<dbReference type="InterPro" id="IPR013083">
    <property type="entry name" value="Znf_RING/FYVE/PHD"/>
</dbReference>
<keyword evidence="2" id="KW-0863">Zinc-finger</keyword>
<feature type="compositionally biased region" description="Polar residues" evidence="4">
    <location>
        <begin position="987"/>
        <end position="998"/>
    </location>
</feature>
<feature type="domain" description="Zinc finger PHD-type" evidence="5">
    <location>
        <begin position="1462"/>
        <end position="1512"/>
    </location>
</feature>
<evidence type="ECO:0000313" key="7">
    <source>
        <dbReference type="Proteomes" id="UP000801864"/>
    </source>
</evidence>
<reference evidence="6 7" key="1">
    <citation type="submission" date="2018-06" db="EMBL/GenBank/DDBJ databases">
        <title>Genome analysis of cellulolytic fungus Trichoderma lentiforme CFAM-422.</title>
        <authorList>
            <person name="Steindorff A.S."/>
            <person name="Formighieri E.F."/>
            <person name="Midorikawa G.E.O."/>
            <person name="Tamietti M.S."/>
            <person name="Ramos E.Z."/>
            <person name="Silva A.S."/>
            <person name="Bon E.P.S."/>
            <person name="Mendes T.D."/>
            <person name="Damaso M.C.T."/>
            <person name="Favaro L.C.L."/>
        </authorList>
    </citation>
    <scope>NUCLEOTIDE SEQUENCE [LARGE SCALE GENOMIC DNA]</scope>
    <source>
        <strain evidence="6 7">CFAM-422</strain>
    </source>
</reference>
<dbReference type="SUPFAM" id="SSF57903">
    <property type="entry name" value="FYVE/PHD zinc finger"/>
    <property type="match status" value="1"/>
</dbReference>
<evidence type="ECO:0000259" key="5">
    <source>
        <dbReference type="SMART" id="SM00249"/>
    </source>
</evidence>
<dbReference type="SMART" id="SM00249">
    <property type="entry name" value="PHD"/>
    <property type="match status" value="1"/>
</dbReference>
<feature type="compositionally biased region" description="Polar residues" evidence="4">
    <location>
        <begin position="292"/>
        <end position="315"/>
    </location>
</feature>
<evidence type="ECO:0000256" key="3">
    <source>
        <dbReference type="ARBA" id="ARBA00022833"/>
    </source>
</evidence>
<feature type="region of interest" description="Disordered" evidence="4">
    <location>
        <begin position="126"/>
        <end position="197"/>
    </location>
</feature>
<dbReference type="GO" id="GO:0031213">
    <property type="term" value="C:RSF complex"/>
    <property type="evidence" value="ECO:0007669"/>
    <property type="project" value="InterPro"/>
</dbReference>
<dbReference type="PROSITE" id="PS01359">
    <property type="entry name" value="ZF_PHD_1"/>
    <property type="match status" value="1"/>
</dbReference>
<dbReference type="GO" id="GO:0008270">
    <property type="term" value="F:zinc ion binding"/>
    <property type="evidence" value="ECO:0007669"/>
    <property type="project" value="UniProtKB-KW"/>
</dbReference>
<dbReference type="InterPro" id="IPR001965">
    <property type="entry name" value="Znf_PHD"/>
</dbReference>
<feature type="compositionally biased region" description="Polar residues" evidence="4">
    <location>
        <begin position="1"/>
        <end position="10"/>
    </location>
</feature>